<dbReference type="STRING" id="1330018.A0A167IRR3"/>
<dbReference type="GO" id="GO:0018580">
    <property type="term" value="F:nitronate monooxygenase activity"/>
    <property type="evidence" value="ECO:0007669"/>
    <property type="project" value="InterPro"/>
</dbReference>
<protein>
    <submittedName>
        <fullName evidence="4">Inosine monophosphate dehydrogenase</fullName>
    </submittedName>
</protein>
<dbReference type="EMBL" id="KV417306">
    <property type="protein sequence ID" value="KZO92893.1"/>
    <property type="molecule type" value="Genomic_DNA"/>
</dbReference>
<keyword evidence="3" id="KW-0560">Oxidoreductase</keyword>
<dbReference type="Proteomes" id="UP000076738">
    <property type="component" value="Unassembled WGS sequence"/>
</dbReference>
<organism evidence="4 5">
    <name type="scientific">Calocera viscosa (strain TUFC12733)</name>
    <dbReference type="NCBI Taxonomy" id="1330018"/>
    <lineage>
        <taxon>Eukaryota</taxon>
        <taxon>Fungi</taxon>
        <taxon>Dikarya</taxon>
        <taxon>Basidiomycota</taxon>
        <taxon>Agaricomycotina</taxon>
        <taxon>Dacrymycetes</taxon>
        <taxon>Dacrymycetales</taxon>
        <taxon>Dacrymycetaceae</taxon>
        <taxon>Calocera</taxon>
    </lineage>
</organism>
<evidence type="ECO:0000256" key="3">
    <source>
        <dbReference type="ARBA" id="ARBA00023002"/>
    </source>
</evidence>
<dbReference type="Pfam" id="PF03060">
    <property type="entry name" value="NMO"/>
    <property type="match status" value="1"/>
</dbReference>
<dbReference type="AlphaFoldDB" id="A0A167IRR3"/>
<dbReference type="PANTHER" id="PTHR32332">
    <property type="entry name" value="2-NITROPROPANE DIOXYGENASE"/>
    <property type="match status" value="1"/>
</dbReference>
<keyword evidence="1" id="KW-0285">Flavoprotein</keyword>
<dbReference type="CDD" id="cd04730">
    <property type="entry name" value="NPD_like"/>
    <property type="match status" value="1"/>
</dbReference>
<dbReference type="InterPro" id="IPR004136">
    <property type="entry name" value="NMO"/>
</dbReference>
<keyword evidence="2" id="KW-0288">FMN</keyword>
<gene>
    <name evidence="4" type="ORF">CALVIDRAFT_519690</name>
</gene>
<dbReference type="Gene3D" id="3.20.20.70">
    <property type="entry name" value="Aldolase class I"/>
    <property type="match status" value="1"/>
</dbReference>
<sequence length="346" mass="36721">MARIDTDFTRLLSLKTPIALAAMTFVAGGDLAAEVTLGGGFGFLAIAFHLGMENFQADFARARERLGTPAGQPLPIGIGALGWLLDAPSFGVSDMLKWAVKQGVEAVWLSFGDDLGKWVQFVREVDLERGDGRKTLIAIQLGTVDQAKQAVEEWKVDIVIAQGNDAGGHGWAAAPSTAVLLTQLLTALPSPRPPILAAGAVASGAQIAAYLALGASGVVVGTLFAAAAESLYDAASKNVIIKSGFNDAIRNTLWDRIQGYPWPKGINGRAISERNLADEAAGLSVEQIREKIQEDAKTGENSRAIVWSGAPAAYVKDIRPAKEIMEQLHRKTIESLRNAAQLVKAE</sequence>
<evidence type="ECO:0000313" key="5">
    <source>
        <dbReference type="Proteomes" id="UP000076738"/>
    </source>
</evidence>
<reference evidence="4 5" key="1">
    <citation type="journal article" date="2016" name="Mol. Biol. Evol.">
        <title>Comparative Genomics of Early-Diverging Mushroom-Forming Fungi Provides Insights into the Origins of Lignocellulose Decay Capabilities.</title>
        <authorList>
            <person name="Nagy L.G."/>
            <person name="Riley R."/>
            <person name="Tritt A."/>
            <person name="Adam C."/>
            <person name="Daum C."/>
            <person name="Floudas D."/>
            <person name="Sun H."/>
            <person name="Yadav J.S."/>
            <person name="Pangilinan J."/>
            <person name="Larsson K.H."/>
            <person name="Matsuura K."/>
            <person name="Barry K."/>
            <person name="Labutti K."/>
            <person name="Kuo R."/>
            <person name="Ohm R.A."/>
            <person name="Bhattacharya S.S."/>
            <person name="Shirouzu T."/>
            <person name="Yoshinaga Y."/>
            <person name="Martin F.M."/>
            <person name="Grigoriev I.V."/>
            <person name="Hibbett D.S."/>
        </authorList>
    </citation>
    <scope>NUCLEOTIDE SEQUENCE [LARGE SCALE GENOMIC DNA]</scope>
    <source>
        <strain evidence="4 5">TUFC12733</strain>
    </source>
</reference>
<accession>A0A167IRR3</accession>
<dbReference type="InterPro" id="IPR013785">
    <property type="entry name" value="Aldolase_TIM"/>
</dbReference>
<dbReference type="PANTHER" id="PTHR32332:SF31">
    <property type="entry name" value="2-NITROPROPANE DIOXYGENASE FAMILY, PUTATIVE (AFU_ORTHOLOGUE AFUA_2G09850)-RELATED"/>
    <property type="match status" value="1"/>
</dbReference>
<name>A0A167IRR3_CALVF</name>
<dbReference type="OrthoDB" id="2349068at2759"/>
<keyword evidence="5" id="KW-1185">Reference proteome</keyword>
<evidence type="ECO:0000256" key="2">
    <source>
        <dbReference type="ARBA" id="ARBA00022643"/>
    </source>
</evidence>
<proteinExistence type="predicted"/>
<evidence type="ECO:0000313" key="4">
    <source>
        <dbReference type="EMBL" id="KZO92893.1"/>
    </source>
</evidence>
<evidence type="ECO:0000256" key="1">
    <source>
        <dbReference type="ARBA" id="ARBA00022630"/>
    </source>
</evidence>
<dbReference type="SUPFAM" id="SSF51412">
    <property type="entry name" value="Inosine monophosphate dehydrogenase (IMPDH)"/>
    <property type="match status" value="1"/>
</dbReference>